<name>A0A3G9JXN5_9ACTN</name>
<dbReference type="SUPFAM" id="SSF55874">
    <property type="entry name" value="ATPase domain of HSP90 chaperone/DNA topoisomerase II/histidine kinase"/>
    <property type="match status" value="1"/>
</dbReference>
<dbReference type="KEGG" id="pcat:Pcatena_07750"/>
<dbReference type="Proteomes" id="UP000273154">
    <property type="component" value="Chromosome"/>
</dbReference>
<dbReference type="Pfam" id="PF13589">
    <property type="entry name" value="HATPase_c_3"/>
    <property type="match status" value="1"/>
</dbReference>
<evidence type="ECO:0000256" key="1">
    <source>
        <dbReference type="SAM" id="MobiDB-lite"/>
    </source>
</evidence>
<sequence>MSNTSHISSGEGKAPAVPSLVDFVAAVSGDTAVRVEESLGEGFVRLRVGEAERRQAKHDIRCIEDVVIEMLRNSRDAGARRILVATTREGDTRSLVMIDDGSGVPDSMRERIFDARVTSKLDTVHMDRWGVHGRGMALFSIKENTRMARVMASGKGLGSSIRVEADATELPERKDQSTWPSVGSGDEGQTQLKGPHNIIRTCCEFALEERPNCEVYLGSAADVLSTARALVEQSPDRSRLLFVDDPSEVPVIERPAVAGDARELSTIAQDLGLSISERTAHRILAGQIKPLRPVAARLLHHGGTPGAQQVDLSKDRRGLKIAQDDIDEFSRTMERAFDLIAERYYVGLSGEPRVSVTRDKITVTFDLEKQD</sequence>
<feature type="region of interest" description="Disordered" evidence="1">
    <location>
        <begin position="169"/>
        <end position="193"/>
    </location>
</feature>
<reference evidence="3" key="1">
    <citation type="submission" date="2018-11" db="EMBL/GenBank/DDBJ databases">
        <title>Comparative genomics of Parolsenella catena and Libanicoccus massiliensis: Reclassification of Libanicoccus massiliensis as Parolsenella massiliensis comb. nov.</title>
        <authorList>
            <person name="Sakamoto M."/>
            <person name="Ikeyama N."/>
            <person name="Murakami T."/>
            <person name="Mori H."/>
            <person name="Yuki M."/>
            <person name="Ohkuma M."/>
        </authorList>
    </citation>
    <scope>NUCLEOTIDE SEQUENCE [LARGE SCALE GENOMIC DNA]</scope>
    <source>
        <strain evidence="3">JCM 31932</strain>
    </source>
</reference>
<proteinExistence type="predicted"/>
<dbReference type="Gene3D" id="3.30.565.10">
    <property type="entry name" value="Histidine kinase-like ATPase, C-terminal domain"/>
    <property type="match status" value="1"/>
</dbReference>
<evidence type="ECO:0008006" key="4">
    <source>
        <dbReference type="Google" id="ProtNLM"/>
    </source>
</evidence>
<feature type="compositionally biased region" description="Polar residues" evidence="1">
    <location>
        <begin position="177"/>
        <end position="192"/>
    </location>
</feature>
<evidence type="ECO:0000313" key="2">
    <source>
        <dbReference type="EMBL" id="BBH50188.1"/>
    </source>
</evidence>
<protein>
    <recommendedName>
        <fullName evidence="4">ATP-binding protein</fullName>
    </recommendedName>
</protein>
<keyword evidence="3" id="KW-1185">Reference proteome</keyword>
<accession>A0A3G9JXN5</accession>
<dbReference type="AlphaFoldDB" id="A0A3G9JXN5"/>
<evidence type="ECO:0000313" key="3">
    <source>
        <dbReference type="Proteomes" id="UP000273154"/>
    </source>
</evidence>
<gene>
    <name evidence="2" type="ORF">Pcatena_07750</name>
</gene>
<dbReference type="EMBL" id="AP019367">
    <property type="protein sequence ID" value="BBH50188.1"/>
    <property type="molecule type" value="Genomic_DNA"/>
</dbReference>
<organism evidence="2 3">
    <name type="scientific">Parolsenella catena</name>
    <dbReference type="NCBI Taxonomy" id="2003188"/>
    <lineage>
        <taxon>Bacteria</taxon>
        <taxon>Bacillati</taxon>
        <taxon>Actinomycetota</taxon>
        <taxon>Coriobacteriia</taxon>
        <taxon>Coriobacteriales</taxon>
        <taxon>Atopobiaceae</taxon>
        <taxon>Parolsenella</taxon>
    </lineage>
</organism>
<dbReference type="OrthoDB" id="5242013at2"/>
<dbReference type="InterPro" id="IPR036890">
    <property type="entry name" value="HATPase_C_sf"/>
</dbReference>